<gene>
    <name evidence="3" type="ORF">DFR34_10482</name>
</gene>
<dbReference type="GO" id="GO:0003677">
    <property type="term" value="F:DNA binding"/>
    <property type="evidence" value="ECO:0007669"/>
    <property type="project" value="InterPro"/>
</dbReference>
<dbReference type="GO" id="GO:0004803">
    <property type="term" value="F:transposase activity"/>
    <property type="evidence" value="ECO:0007669"/>
    <property type="project" value="InterPro"/>
</dbReference>
<accession>A0A318KTZ7</accession>
<dbReference type="GO" id="GO:0006313">
    <property type="term" value="P:DNA transposition"/>
    <property type="evidence" value="ECO:0007669"/>
    <property type="project" value="InterPro"/>
</dbReference>
<dbReference type="EMBL" id="QJKI01000004">
    <property type="protein sequence ID" value="PXX80308.1"/>
    <property type="molecule type" value="Genomic_DNA"/>
</dbReference>
<proteinExistence type="predicted"/>
<organism evidence="3 4">
    <name type="scientific">Rivihabitans pingtungensis</name>
    <dbReference type="NCBI Taxonomy" id="1054498"/>
    <lineage>
        <taxon>Bacteria</taxon>
        <taxon>Pseudomonadati</taxon>
        <taxon>Pseudomonadota</taxon>
        <taxon>Betaproteobacteria</taxon>
        <taxon>Neisseriales</taxon>
        <taxon>Aquaspirillaceae</taxon>
        <taxon>Rivihabitans</taxon>
    </lineage>
</organism>
<dbReference type="InterPro" id="IPR047647">
    <property type="entry name" value="ISAs1_transpos"/>
</dbReference>
<evidence type="ECO:0000259" key="1">
    <source>
        <dbReference type="Pfam" id="PF01609"/>
    </source>
</evidence>
<dbReference type="InterPro" id="IPR032806">
    <property type="entry name" value="YbfD_N"/>
</dbReference>
<dbReference type="InterPro" id="IPR051698">
    <property type="entry name" value="Transposase_11-like"/>
</dbReference>
<dbReference type="RefSeq" id="WP_110390000.1">
    <property type="nucleotide sequence ID" value="NZ_QJKI01000004.1"/>
</dbReference>
<evidence type="ECO:0000259" key="2">
    <source>
        <dbReference type="Pfam" id="PF13808"/>
    </source>
</evidence>
<dbReference type="Pfam" id="PF01609">
    <property type="entry name" value="DDE_Tnp_1"/>
    <property type="match status" value="1"/>
</dbReference>
<keyword evidence="4" id="KW-1185">Reference proteome</keyword>
<evidence type="ECO:0000313" key="3">
    <source>
        <dbReference type="EMBL" id="PXX80308.1"/>
    </source>
</evidence>
<comment type="caution">
    <text evidence="3">The sequence shown here is derived from an EMBL/GenBank/DDBJ whole genome shotgun (WGS) entry which is preliminary data.</text>
</comment>
<evidence type="ECO:0000313" key="4">
    <source>
        <dbReference type="Proteomes" id="UP000247555"/>
    </source>
</evidence>
<name>A0A318KTZ7_9NEIS</name>
<reference evidence="3 4" key="1">
    <citation type="submission" date="2018-05" db="EMBL/GenBank/DDBJ databases">
        <title>Genomic Encyclopedia of Type Strains, Phase IV (KMG-IV): sequencing the most valuable type-strain genomes for metagenomic binning, comparative biology and taxonomic classification.</title>
        <authorList>
            <person name="Goeker M."/>
        </authorList>
    </citation>
    <scope>NUCLEOTIDE SEQUENCE [LARGE SCALE GENOMIC DNA]</scope>
    <source>
        <strain evidence="3 4">DSM 29661</strain>
    </source>
</reference>
<protein>
    <submittedName>
        <fullName evidence="3">IS4 family transposase</fullName>
    </submittedName>
</protein>
<dbReference type="Proteomes" id="UP000247555">
    <property type="component" value="Unassembled WGS sequence"/>
</dbReference>
<dbReference type="OrthoDB" id="8587058at2"/>
<dbReference type="AlphaFoldDB" id="A0A318KTZ7"/>
<dbReference type="NCBIfam" id="NF033564">
    <property type="entry name" value="transpos_ISAs1"/>
    <property type="match status" value="1"/>
</dbReference>
<feature type="domain" description="Transposase IS4-like" evidence="1">
    <location>
        <begin position="106"/>
        <end position="343"/>
    </location>
</feature>
<sequence length="378" mass="42667">METESKLRLSDVFVSITDPRQARKTRHDLVEVLVVAVNDVLAGADTFVEIEAWANEKLEWFRRYLKLEHGIPSHDTFGRLFGLIDPTEFESAFQRWVRSVLPALGQQNVVAIDGKTSRRSGKIDATALHLVSAFAAGAGLVMGQTATAKKSNEKTAIPALLHTLALENCIMTIDAMGTQANIAQAIRDKKADYVLAVKNNHPTLADSMRDFFAQFQATSAERTPHSFYEQIEKDHGRIEHRRCYVFDQLDCLHNPRQWPDLKAFVVIDAERTTKGKTTCEQRYYITSLAADAQRLADAIRSHWSVENRLHWCMDVAFGDDQMRARTGHAAHNLAVLKHITLNLIRLDPIPRKGGIKVRRLIAATSDEYREQLFGLRPV</sequence>
<dbReference type="PANTHER" id="PTHR30298:SF0">
    <property type="entry name" value="PROTEIN YBFL-RELATED"/>
    <property type="match status" value="1"/>
</dbReference>
<dbReference type="Pfam" id="PF13808">
    <property type="entry name" value="DDE_Tnp_1_assoc"/>
    <property type="match status" value="1"/>
</dbReference>
<dbReference type="PANTHER" id="PTHR30298">
    <property type="entry name" value="H REPEAT-ASSOCIATED PREDICTED TRANSPOSASE"/>
    <property type="match status" value="1"/>
</dbReference>
<dbReference type="InterPro" id="IPR002559">
    <property type="entry name" value="Transposase_11"/>
</dbReference>
<feature type="domain" description="H repeat-associated protein N-terminal" evidence="2">
    <location>
        <begin position="11"/>
        <end position="97"/>
    </location>
</feature>